<dbReference type="AlphaFoldDB" id="A0A6I1EIQ1"/>
<evidence type="ECO:0000313" key="7">
    <source>
        <dbReference type="Proteomes" id="UP000430564"/>
    </source>
</evidence>
<dbReference type="PANTHER" id="PTHR43483:SF3">
    <property type="entry name" value="MEMBRANE TRANSPORTER PROTEIN HI_0806-RELATED"/>
    <property type="match status" value="1"/>
</dbReference>
<dbReference type="PANTHER" id="PTHR43483">
    <property type="entry name" value="MEMBRANE TRANSPORTER PROTEIN HI_0806-RELATED"/>
    <property type="match status" value="1"/>
</dbReference>
<feature type="transmembrane region" description="Helical" evidence="5">
    <location>
        <begin position="106"/>
        <end position="126"/>
    </location>
</feature>
<dbReference type="EMBL" id="WEHX01000038">
    <property type="protein sequence ID" value="KAB7659636.1"/>
    <property type="molecule type" value="Genomic_DNA"/>
</dbReference>
<feature type="transmembrane region" description="Helical" evidence="5">
    <location>
        <begin position="216"/>
        <end position="235"/>
    </location>
</feature>
<dbReference type="Pfam" id="PF01925">
    <property type="entry name" value="TauE"/>
    <property type="match status" value="1"/>
</dbReference>
<dbReference type="RefSeq" id="WP_152158414.1">
    <property type="nucleotide sequence ID" value="NZ_WEHX01000038.1"/>
</dbReference>
<feature type="transmembrane region" description="Helical" evidence="5">
    <location>
        <begin position="48"/>
        <end position="66"/>
    </location>
</feature>
<feature type="transmembrane region" description="Helical" evidence="5">
    <location>
        <begin position="183"/>
        <end position="204"/>
    </location>
</feature>
<feature type="transmembrane region" description="Helical" evidence="5">
    <location>
        <begin position="138"/>
        <end position="163"/>
    </location>
</feature>
<evidence type="ECO:0000256" key="3">
    <source>
        <dbReference type="ARBA" id="ARBA00022989"/>
    </source>
</evidence>
<reference evidence="6 7" key="1">
    <citation type="submission" date="2019-10" db="EMBL/GenBank/DDBJ databases">
        <title>Genome diversity of Sutterella seckii.</title>
        <authorList>
            <person name="Chaplin A.V."/>
            <person name="Sokolova S.R."/>
            <person name="Mosin K.A."/>
            <person name="Ivanova E.L."/>
            <person name="Kochetkova T.O."/>
            <person name="Goltsov A.Y."/>
            <person name="Trofimov D.Y."/>
            <person name="Efimov B.A."/>
        </authorList>
    </citation>
    <scope>NUCLEOTIDE SEQUENCE [LARGE SCALE GENOMIC DNA]</scope>
    <source>
        <strain evidence="6 7">ASD393</strain>
    </source>
</reference>
<comment type="similarity">
    <text evidence="5">Belongs to the 4-toluene sulfonate uptake permease (TSUP) (TC 2.A.102) family.</text>
</comment>
<keyword evidence="3 5" id="KW-1133">Transmembrane helix</keyword>
<dbReference type="Proteomes" id="UP000430564">
    <property type="component" value="Unassembled WGS sequence"/>
</dbReference>
<sequence>MSIQIILALAALGCCTGFLAGLLGIGGGMVLTPFLTLLLAYAGIPIEHIVHVAIATSMGTILFTSLSSVRAHAKRGAVLWNVVFAMAPGILVGGLLGAQISGALPTFWVAMIFAVFVYFSAAKMFLNTKPTPSRHLPGTAGMFGAGTVIGVISALVGAGGGFISVPFMTWCNVKMHNAVGTSAAFGFPIAFAGTIGYIISGWGLTGLPGWPYTLGYIHLPALICVAATSIFFAPLGAKVAHATDTKPLKRIFACMLFVLASYMLWKAISSL</sequence>
<dbReference type="OrthoDB" id="457670at2"/>
<evidence type="ECO:0000256" key="1">
    <source>
        <dbReference type="ARBA" id="ARBA00004141"/>
    </source>
</evidence>
<evidence type="ECO:0000313" key="6">
    <source>
        <dbReference type="EMBL" id="KAB7659636.1"/>
    </source>
</evidence>
<evidence type="ECO:0000256" key="4">
    <source>
        <dbReference type="ARBA" id="ARBA00023136"/>
    </source>
</evidence>
<dbReference type="InterPro" id="IPR002781">
    <property type="entry name" value="TM_pro_TauE-like"/>
</dbReference>
<keyword evidence="2 5" id="KW-0812">Transmembrane</keyword>
<feature type="transmembrane region" description="Helical" evidence="5">
    <location>
        <begin position="247"/>
        <end position="265"/>
    </location>
</feature>
<evidence type="ECO:0000256" key="5">
    <source>
        <dbReference type="RuleBase" id="RU363041"/>
    </source>
</evidence>
<accession>A0A6I1EIQ1</accession>
<organism evidence="6 7">
    <name type="scientific">Sutterella seckii</name>
    <dbReference type="NCBI Taxonomy" id="1944635"/>
    <lineage>
        <taxon>Bacteria</taxon>
        <taxon>Pseudomonadati</taxon>
        <taxon>Pseudomonadota</taxon>
        <taxon>Betaproteobacteria</taxon>
        <taxon>Burkholderiales</taxon>
        <taxon>Sutterellaceae</taxon>
        <taxon>Sutterella</taxon>
    </lineage>
</organism>
<comment type="caution">
    <text evidence="6">The sequence shown here is derived from an EMBL/GenBank/DDBJ whole genome shotgun (WGS) entry which is preliminary data.</text>
</comment>
<keyword evidence="5" id="KW-1003">Cell membrane</keyword>
<dbReference type="GO" id="GO:0005886">
    <property type="term" value="C:plasma membrane"/>
    <property type="evidence" value="ECO:0007669"/>
    <property type="project" value="UniProtKB-SubCell"/>
</dbReference>
<feature type="transmembrane region" description="Helical" evidence="5">
    <location>
        <begin position="78"/>
        <end position="100"/>
    </location>
</feature>
<keyword evidence="4 5" id="KW-0472">Membrane</keyword>
<protein>
    <recommendedName>
        <fullName evidence="5">Probable membrane transporter protein</fullName>
    </recommendedName>
</protein>
<name>A0A6I1EIQ1_9BURK</name>
<proteinExistence type="inferred from homology"/>
<evidence type="ECO:0000256" key="2">
    <source>
        <dbReference type="ARBA" id="ARBA00022692"/>
    </source>
</evidence>
<gene>
    <name evidence="6" type="ORF">GBM95_06755</name>
</gene>
<comment type="subcellular location">
    <subcellularLocation>
        <location evidence="5">Cell membrane</location>
        <topology evidence="5">Multi-pass membrane protein</topology>
    </subcellularLocation>
    <subcellularLocation>
        <location evidence="1">Membrane</location>
        <topology evidence="1">Multi-pass membrane protein</topology>
    </subcellularLocation>
</comment>